<evidence type="ECO:0008006" key="4">
    <source>
        <dbReference type="Google" id="ProtNLM"/>
    </source>
</evidence>
<dbReference type="AlphaFoldDB" id="A0AAE0U763"/>
<sequence>MFGFGAWLWLFPCLAERCEVNKKEKVGRRRSNDFGYTYVRQETFTKGAFVWFFPFSLSCLLDQARKAVKTDLKNLYDGLLFPVFTVPFWCMRLQLC</sequence>
<comment type="caution">
    <text evidence="2">The sequence shown here is derived from an EMBL/GenBank/DDBJ whole genome shotgun (WGS) entry which is preliminary data.</text>
</comment>
<evidence type="ECO:0000256" key="1">
    <source>
        <dbReference type="SAM" id="SignalP"/>
    </source>
</evidence>
<evidence type="ECO:0000313" key="2">
    <source>
        <dbReference type="EMBL" id="KAK3393486.1"/>
    </source>
</evidence>
<feature type="chain" id="PRO_5042132814" description="Secreted protein" evidence="1">
    <location>
        <begin position="16"/>
        <end position="96"/>
    </location>
</feature>
<feature type="signal peptide" evidence="1">
    <location>
        <begin position="1"/>
        <end position="15"/>
    </location>
</feature>
<reference evidence="2" key="2">
    <citation type="submission" date="2023-06" db="EMBL/GenBank/DDBJ databases">
        <authorList>
            <consortium name="Lawrence Berkeley National Laboratory"/>
            <person name="Haridas S."/>
            <person name="Hensen N."/>
            <person name="Bonometti L."/>
            <person name="Westerberg I."/>
            <person name="Brannstrom I.O."/>
            <person name="Guillou S."/>
            <person name="Cros-Aarteil S."/>
            <person name="Calhoun S."/>
            <person name="Kuo A."/>
            <person name="Mondo S."/>
            <person name="Pangilinan J."/>
            <person name="Riley R."/>
            <person name="LaButti K."/>
            <person name="Andreopoulos B."/>
            <person name="Lipzen A."/>
            <person name="Chen C."/>
            <person name="Yanf M."/>
            <person name="Daum C."/>
            <person name="Ng V."/>
            <person name="Clum A."/>
            <person name="Steindorff A."/>
            <person name="Ohm R."/>
            <person name="Martin F."/>
            <person name="Silar P."/>
            <person name="Natvig D."/>
            <person name="Lalanne C."/>
            <person name="Gautier V."/>
            <person name="Ament-velasquez S.L."/>
            <person name="Kruys A."/>
            <person name="Hutchinson M.I."/>
            <person name="Powell A.J."/>
            <person name="Barry K."/>
            <person name="Miller A.N."/>
            <person name="Grigoriev I.V."/>
            <person name="Debuchy R."/>
            <person name="Gladieux P."/>
            <person name="Thoren M.H."/>
            <person name="Johannesson H."/>
        </authorList>
    </citation>
    <scope>NUCLEOTIDE SEQUENCE</scope>
    <source>
        <strain evidence="2">CBS 232.78</strain>
    </source>
</reference>
<proteinExistence type="predicted"/>
<keyword evidence="1" id="KW-0732">Signal</keyword>
<dbReference type="Proteomes" id="UP001285441">
    <property type="component" value="Unassembled WGS sequence"/>
</dbReference>
<dbReference type="EMBL" id="JAULSW010000001">
    <property type="protein sequence ID" value="KAK3393486.1"/>
    <property type="molecule type" value="Genomic_DNA"/>
</dbReference>
<protein>
    <recommendedName>
        <fullName evidence="4">Secreted protein</fullName>
    </recommendedName>
</protein>
<accession>A0AAE0U763</accession>
<reference evidence="2" key="1">
    <citation type="journal article" date="2023" name="Mol. Phylogenet. Evol.">
        <title>Genome-scale phylogeny and comparative genomics of the fungal order Sordariales.</title>
        <authorList>
            <person name="Hensen N."/>
            <person name="Bonometti L."/>
            <person name="Westerberg I."/>
            <person name="Brannstrom I.O."/>
            <person name="Guillou S."/>
            <person name="Cros-Aarteil S."/>
            <person name="Calhoun S."/>
            <person name="Haridas S."/>
            <person name="Kuo A."/>
            <person name="Mondo S."/>
            <person name="Pangilinan J."/>
            <person name="Riley R."/>
            <person name="LaButti K."/>
            <person name="Andreopoulos B."/>
            <person name="Lipzen A."/>
            <person name="Chen C."/>
            <person name="Yan M."/>
            <person name="Daum C."/>
            <person name="Ng V."/>
            <person name="Clum A."/>
            <person name="Steindorff A."/>
            <person name="Ohm R.A."/>
            <person name="Martin F."/>
            <person name="Silar P."/>
            <person name="Natvig D.O."/>
            <person name="Lalanne C."/>
            <person name="Gautier V."/>
            <person name="Ament-Velasquez S.L."/>
            <person name="Kruys A."/>
            <person name="Hutchinson M.I."/>
            <person name="Powell A.J."/>
            <person name="Barry K."/>
            <person name="Miller A.N."/>
            <person name="Grigoriev I.V."/>
            <person name="Debuchy R."/>
            <person name="Gladieux P."/>
            <person name="Hiltunen Thoren M."/>
            <person name="Johannesson H."/>
        </authorList>
    </citation>
    <scope>NUCLEOTIDE SEQUENCE</scope>
    <source>
        <strain evidence="2">CBS 232.78</strain>
    </source>
</reference>
<name>A0AAE0U763_9PEZI</name>
<evidence type="ECO:0000313" key="3">
    <source>
        <dbReference type="Proteomes" id="UP001285441"/>
    </source>
</evidence>
<gene>
    <name evidence="2" type="ORF">B0H63DRAFT_18446</name>
</gene>
<organism evidence="2 3">
    <name type="scientific">Podospora didyma</name>
    <dbReference type="NCBI Taxonomy" id="330526"/>
    <lineage>
        <taxon>Eukaryota</taxon>
        <taxon>Fungi</taxon>
        <taxon>Dikarya</taxon>
        <taxon>Ascomycota</taxon>
        <taxon>Pezizomycotina</taxon>
        <taxon>Sordariomycetes</taxon>
        <taxon>Sordariomycetidae</taxon>
        <taxon>Sordariales</taxon>
        <taxon>Podosporaceae</taxon>
        <taxon>Podospora</taxon>
    </lineage>
</organism>
<keyword evidence="3" id="KW-1185">Reference proteome</keyword>